<keyword evidence="1" id="KW-0472">Membrane</keyword>
<accession>A0AAW5YXT6</accession>
<dbReference type="EMBL" id="JAQIEY010000013">
    <property type="protein sequence ID" value="MDA3767912.1"/>
    <property type="molecule type" value="Genomic_DNA"/>
</dbReference>
<dbReference type="AlphaFoldDB" id="A0AAW5YXT6"/>
<feature type="transmembrane region" description="Helical" evidence="1">
    <location>
        <begin position="64"/>
        <end position="85"/>
    </location>
</feature>
<keyword evidence="1" id="KW-1133">Transmembrane helix</keyword>
<evidence type="ECO:0000313" key="2">
    <source>
        <dbReference type="EMBL" id="MDA3767912.1"/>
    </source>
</evidence>
<proteinExistence type="predicted"/>
<evidence type="ECO:0000313" key="3">
    <source>
        <dbReference type="Proteomes" id="UP001210502"/>
    </source>
</evidence>
<gene>
    <name evidence="2" type="ORF">PF586_05470</name>
</gene>
<sequence length="159" mass="17908">MPAILQTFNKIIALSGQFSAAFTRFTGKILRIFAKRKPGWIGCGIFILFALIWLFGLITSQSRLRFACDFFMVGALFIMLIGFGGRHKQVLLQEKRQAAIALKQKNYDQTGEKFWQNSTDITKSIDEAATSLTTAWQDALKANQQKKKSKSKKTSPLPI</sequence>
<comment type="caution">
    <text evidence="2">The sequence shown here is derived from an EMBL/GenBank/DDBJ whole genome shotgun (WGS) entry which is preliminary data.</text>
</comment>
<dbReference type="Proteomes" id="UP001210502">
    <property type="component" value="Unassembled WGS sequence"/>
</dbReference>
<name>A0AAW5YXT6_9LACO</name>
<protein>
    <submittedName>
        <fullName evidence="2">Uncharacterized protein</fullName>
    </submittedName>
</protein>
<organism evidence="2 3">
    <name type="scientific">Lactobacillus delbrueckii</name>
    <dbReference type="NCBI Taxonomy" id="1584"/>
    <lineage>
        <taxon>Bacteria</taxon>
        <taxon>Bacillati</taxon>
        <taxon>Bacillota</taxon>
        <taxon>Bacilli</taxon>
        <taxon>Lactobacillales</taxon>
        <taxon>Lactobacillaceae</taxon>
        <taxon>Lactobacillus</taxon>
    </lineage>
</organism>
<keyword evidence="1" id="KW-0812">Transmembrane</keyword>
<evidence type="ECO:0000256" key="1">
    <source>
        <dbReference type="SAM" id="Phobius"/>
    </source>
</evidence>
<feature type="transmembrane region" description="Helical" evidence="1">
    <location>
        <begin position="38"/>
        <end position="58"/>
    </location>
</feature>
<reference evidence="2" key="1">
    <citation type="submission" date="2023-01" db="EMBL/GenBank/DDBJ databases">
        <title>Sequencing of the bacterial strains from artisanal fermented milk Matsoni.</title>
        <authorList>
            <person name="Rozman V."/>
            <person name="Accetto T."/>
            <person name="Bogovic Matijasic B."/>
        </authorList>
    </citation>
    <scope>NUCLEOTIDE SEQUENCE</scope>
    <source>
        <strain evidence="2">Lbl333</strain>
    </source>
</reference>